<dbReference type="PANTHER" id="PTHR12994:SF17">
    <property type="entry name" value="LD30995P"/>
    <property type="match status" value="1"/>
</dbReference>
<dbReference type="InterPro" id="IPR005322">
    <property type="entry name" value="Peptidase_C69"/>
</dbReference>
<evidence type="ECO:0000256" key="2">
    <source>
        <dbReference type="ARBA" id="ARBA00007225"/>
    </source>
</evidence>
<dbReference type="InterPro" id="IPR047804">
    <property type="entry name" value="C69_dipept_A-like"/>
</dbReference>
<comment type="catalytic activity">
    <reaction evidence="1">
        <text>an L-aminoacyl-L-amino acid + H2O = 2 an L-alpha-amino acid</text>
        <dbReference type="Rhea" id="RHEA:48940"/>
        <dbReference type="ChEBI" id="CHEBI:15377"/>
        <dbReference type="ChEBI" id="CHEBI:59869"/>
        <dbReference type="ChEBI" id="CHEBI:77460"/>
        <dbReference type="EC" id="3.4.13.19"/>
    </reaction>
</comment>
<sequence length="474" mass="53405">MERKTFSACTSILVGRQATVDGSTMIARTEDAKTAWPKYFVVHPHQVLQAEPQFVSPDNGFTMTLPKIRGKYTATPEWTDKYGIFEESGINEYGVAMSATESAYANERVLGADPLVEKGIGEEAMVTITLPYIKSARAGVKYLGQLIEKYGASETNGVLFSDQSEVWYLEIATGHYWAAQRIPDNCYAVVANQLAIQNIDFNDPHNFLTAKGLKQFVLNNHLNSSRSNFNFREIFGTQDQSDTVYNTPRVWYGQRYFNPQSKQDPQSQQLPFVRQAERLIYREDLEYLLGSHYQGTVYDPLSRQNTALNHKFRPISLAKTQEAHILQLRPEYPAALSGLHWLALGVTAQSIFVPFYAGITQTPTSYQRGNATYSSDSAYWQFKLLGILVDAHYHLFGDSLAALQKEVRIQLNQNVRQTDQQAQNLSNKKLAEFLTQASLKNAAYVSQKINELTAELITTATALSPLDFKTDENL</sequence>
<dbReference type="EC" id="3.4.-.-" evidence="6"/>
<dbReference type="NCBIfam" id="NF033678">
    <property type="entry name" value="C69_fam_dipept"/>
    <property type="match status" value="1"/>
</dbReference>
<organism evidence="7 8">
    <name type="scientific">Liquorilactobacillus ghanensis DSM 18630</name>
    <dbReference type="NCBI Taxonomy" id="1423750"/>
    <lineage>
        <taxon>Bacteria</taxon>
        <taxon>Bacillati</taxon>
        <taxon>Bacillota</taxon>
        <taxon>Bacilli</taxon>
        <taxon>Lactobacillales</taxon>
        <taxon>Lactobacillaceae</taxon>
        <taxon>Liquorilactobacillus</taxon>
    </lineage>
</organism>
<evidence type="ECO:0000256" key="5">
    <source>
        <dbReference type="ARBA" id="ARBA00022997"/>
    </source>
</evidence>
<evidence type="ECO:0000256" key="1">
    <source>
        <dbReference type="ARBA" id="ARBA00001670"/>
    </source>
</evidence>
<dbReference type="Gene3D" id="3.60.60.10">
    <property type="entry name" value="Penicillin V Acylase, Chain A"/>
    <property type="match status" value="1"/>
</dbReference>
<keyword evidence="3 6" id="KW-0645">Protease</keyword>
<dbReference type="GO" id="GO:0070004">
    <property type="term" value="F:cysteine-type exopeptidase activity"/>
    <property type="evidence" value="ECO:0007669"/>
    <property type="project" value="InterPro"/>
</dbReference>
<dbReference type="EMBL" id="AZGB01000003">
    <property type="protein sequence ID" value="KRM07911.1"/>
    <property type="molecule type" value="Genomic_DNA"/>
</dbReference>
<dbReference type="GO" id="GO:0006508">
    <property type="term" value="P:proteolysis"/>
    <property type="evidence" value="ECO:0007669"/>
    <property type="project" value="UniProtKB-KW"/>
</dbReference>
<evidence type="ECO:0000313" key="7">
    <source>
        <dbReference type="EMBL" id="KRM07911.1"/>
    </source>
</evidence>
<dbReference type="GO" id="GO:0016805">
    <property type="term" value="F:dipeptidase activity"/>
    <property type="evidence" value="ECO:0007669"/>
    <property type="project" value="UniProtKB-KW"/>
</dbReference>
<protein>
    <recommendedName>
        <fullName evidence="6">Dipeptidase</fullName>
        <ecNumber evidence="6">3.4.-.-</ecNumber>
    </recommendedName>
</protein>
<keyword evidence="8" id="KW-1185">Reference proteome</keyword>
<dbReference type="OrthoDB" id="9764088at2"/>
<name>A0A0R1VQ91_9LACO</name>
<accession>A0A0R1VQ91</accession>
<dbReference type="Pfam" id="PF03577">
    <property type="entry name" value="Peptidase_C69"/>
    <property type="match status" value="1"/>
</dbReference>
<dbReference type="AlphaFoldDB" id="A0A0R1VQ91"/>
<dbReference type="PANTHER" id="PTHR12994">
    <property type="entry name" value="SECERNIN"/>
    <property type="match status" value="1"/>
</dbReference>
<comment type="similarity">
    <text evidence="2 6">Belongs to the peptidase C69 family.</text>
</comment>
<comment type="caution">
    <text evidence="7">The sequence shown here is derived from an EMBL/GenBank/DDBJ whole genome shotgun (WGS) entry which is preliminary data.</text>
</comment>
<evidence type="ECO:0000313" key="8">
    <source>
        <dbReference type="Proteomes" id="UP000051451"/>
    </source>
</evidence>
<dbReference type="GeneID" id="98317964"/>
<keyword evidence="4 6" id="KW-0378">Hydrolase</keyword>
<dbReference type="Proteomes" id="UP000051451">
    <property type="component" value="Unassembled WGS sequence"/>
</dbReference>
<dbReference type="PATRIC" id="fig|1423750.3.peg.2059"/>
<dbReference type="RefSeq" id="WP_057870710.1">
    <property type="nucleotide sequence ID" value="NZ_AZGB01000003.1"/>
</dbReference>
<evidence type="ECO:0000256" key="4">
    <source>
        <dbReference type="ARBA" id="ARBA00022801"/>
    </source>
</evidence>
<proteinExistence type="inferred from homology"/>
<keyword evidence="5 6" id="KW-0224">Dipeptidase</keyword>
<evidence type="ECO:0000256" key="3">
    <source>
        <dbReference type="ARBA" id="ARBA00022670"/>
    </source>
</evidence>
<gene>
    <name evidence="7" type="ORF">FC89_GL002018</name>
</gene>
<evidence type="ECO:0000256" key="6">
    <source>
        <dbReference type="RuleBase" id="RU364089"/>
    </source>
</evidence>
<reference evidence="7 8" key="1">
    <citation type="journal article" date="2015" name="Genome Announc.">
        <title>Expanding the biotechnology potential of lactobacilli through comparative genomics of 213 strains and associated genera.</title>
        <authorList>
            <person name="Sun Z."/>
            <person name="Harris H.M."/>
            <person name="McCann A."/>
            <person name="Guo C."/>
            <person name="Argimon S."/>
            <person name="Zhang W."/>
            <person name="Yang X."/>
            <person name="Jeffery I.B."/>
            <person name="Cooney J.C."/>
            <person name="Kagawa T.F."/>
            <person name="Liu W."/>
            <person name="Song Y."/>
            <person name="Salvetti E."/>
            <person name="Wrobel A."/>
            <person name="Rasinkangas P."/>
            <person name="Parkhill J."/>
            <person name="Rea M.C."/>
            <person name="O'Sullivan O."/>
            <person name="Ritari J."/>
            <person name="Douillard F.P."/>
            <person name="Paul Ross R."/>
            <person name="Yang R."/>
            <person name="Briner A.E."/>
            <person name="Felis G.E."/>
            <person name="de Vos W.M."/>
            <person name="Barrangou R."/>
            <person name="Klaenhammer T.R."/>
            <person name="Caufield P.W."/>
            <person name="Cui Y."/>
            <person name="Zhang H."/>
            <person name="O'Toole P.W."/>
        </authorList>
    </citation>
    <scope>NUCLEOTIDE SEQUENCE [LARGE SCALE GENOMIC DNA]</scope>
    <source>
        <strain evidence="7 8">DSM 18630</strain>
    </source>
</reference>